<comment type="catalytic activity">
    <reaction evidence="8">
        <text>a ubiquinone + NADH + 5 H(+)(in) = a ubiquinol + NAD(+) + 4 H(+)(out)</text>
        <dbReference type="Rhea" id="RHEA:29091"/>
        <dbReference type="Rhea" id="RHEA-COMP:9565"/>
        <dbReference type="Rhea" id="RHEA-COMP:9566"/>
        <dbReference type="ChEBI" id="CHEBI:15378"/>
        <dbReference type="ChEBI" id="CHEBI:16389"/>
        <dbReference type="ChEBI" id="CHEBI:17976"/>
        <dbReference type="ChEBI" id="CHEBI:57540"/>
        <dbReference type="ChEBI" id="CHEBI:57945"/>
        <dbReference type="EC" id="7.1.1.2"/>
    </reaction>
</comment>
<dbReference type="Proteomes" id="UP000747542">
    <property type="component" value="Unassembled WGS sequence"/>
</dbReference>
<feature type="transmembrane region" description="Helical" evidence="9">
    <location>
        <begin position="12"/>
        <end position="32"/>
    </location>
</feature>
<dbReference type="GO" id="GO:0015990">
    <property type="term" value="P:electron transport coupled proton transport"/>
    <property type="evidence" value="ECO:0007669"/>
    <property type="project" value="TreeGrafter"/>
</dbReference>
<gene>
    <name evidence="11" type="primary">ND5-L5</name>
    <name evidence="11" type="ORF">Hamer_G010406</name>
</gene>
<evidence type="ECO:0000256" key="7">
    <source>
        <dbReference type="ARBA" id="ARBA00031027"/>
    </source>
</evidence>
<keyword evidence="12" id="KW-1185">Reference proteome</keyword>
<feature type="non-terminal residue" evidence="11">
    <location>
        <position position="156"/>
    </location>
</feature>
<feature type="transmembrane region" description="Helical" evidence="9">
    <location>
        <begin position="85"/>
        <end position="107"/>
    </location>
</feature>
<evidence type="ECO:0000256" key="4">
    <source>
        <dbReference type="ARBA" id="ARBA00022692"/>
    </source>
</evidence>
<dbReference type="GO" id="GO:0016020">
    <property type="term" value="C:membrane"/>
    <property type="evidence" value="ECO:0007669"/>
    <property type="project" value="UniProtKB-SubCell"/>
</dbReference>
<keyword evidence="4 9" id="KW-0812">Transmembrane</keyword>
<evidence type="ECO:0000313" key="11">
    <source>
        <dbReference type="EMBL" id="KAG7166750.1"/>
    </source>
</evidence>
<dbReference type="GO" id="GO:0008137">
    <property type="term" value="F:NADH dehydrogenase (ubiquinone) activity"/>
    <property type="evidence" value="ECO:0007669"/>
    <property type="project" value="UniProtKB-EC"/>
</dbReference>
<protein>
    <recommendedName>
        <fullName evidence="3">NADH:ubiquinone reductase (H(+)-translocating)</fullName>
        <ecNumber evidence="3">7.1.1.2</ecNumber>
    </recommendedName>
    <alternativeName>
        <fullName evidence="7">NADH dehydrogenase subunit 5</fullName>
    </alternativeName>
</protein>
<dbReference type="InterPro" id="IPR001750">
    <property type="entry name" value="ND/Mrp_TM"/>
</dbReference>
<sequence>MLTVLSNRVGDAAILFKISLMFIAGGCHGASYPSVCYSSFFYLGYRRIPLTRICINLTNLILCGIPFLAGFYSKDLILEVAFIRNINLLAFILYALATGLTVCYRFLSSLSQFNGLKTAGTRINVGDYGWSEYFGSRGLYSSVIHQSGYLQVSQSN</sequence>
<evidence type="ECO:0000256" key="2">
    <source>
        <dbReference type="ARBA" id="ARBA00004141"/>
    </source>
</evidence>
<evidence type="ECO:0000259" key="10">
    <source>
        <dbReference type="Pfam" id="PF00361"/>
    </source>
</evidence>
<dbReference type="InterPro" id="IPR003945">
    <property type="entry name" value="NU5C-like"/>
</dbReference>
<dbReference type="Pfam" id="PF00361">
    <property type="entry name" value="Proton_antipo_M"/>
    <property type="match status" value="1"/>
</dbReference>
<comment type="subcellular location">
    <subcellularLocation>
        <location evidence="2">Membrane</location>
        <topology evidence="2">Multi-pass membrane protein</topology>
    </subcellularLocation>
</comment>
<proteinExistence type="predicted"/>
<keyword evidence="6 9" id="KW-0472">Membrane</keyword>
<reference evidence="11" key="1">
    <citation type="journal article" date="2021" name="Sci. Adv.">
        <title>The American lobster genome reveals insights on longevity, neural, and immune adaptations.</title>
        <authorList>
            <person name="Polinski J.M."/>
            <person name="Zimin A.V."/>
            <person name="Clark K.F."/>
            <person name="Kohn A.B."/>
            <person name="Sadowski N."/>
            <person name="Timp W."/>
            <person name="Ptitsyn A."/>
            <person name="Khanna P."/>
            <person name="Romanova D.Y."/>
            <person name="Williams P."/>
            <person name="Greenwood S.J."/>
            <person name="Moroz L.L."/>
            <person name="Walt D.R."/>
            <person name="Bodnar A.G."/>
        </authorList>
    </citation>
    <scope>NUCLEOTIDE SEQUENCE</scope>
    <source>
        <strain evidence="11">GMGI-L3</strain>
    </source>
</reference>
<comment type="caution">
    <text evidence="11">The sequence shown here is derived from an EMBL/GenBank/DDBJ whole genome shotgun (WGS) entry which is preliminary data.</text>
</comment>
<feature type="domain" description="NADH:quinone oxidoreductase/Mrp antiporter transmembrane" evidence="10">
    <location>
        <begin position="15"/>
        <end position="92"/>
    </location>
</feature>
<evidence type="ECO:0000313" key="12">
    <source>
        <dbReference type="Proteomes" id="UP000747542"/>
    </source>
</evidence>
<evidence type="ECO:0000256" key="8">
    <source>
        <dbReference type="ARBA" id="ARBA00049551"/>
    </source>
</evidence>
<comment type="function">
    <text evidence="1">Core subunit of the mitochondrial membrane respiratory chain NADH dehydrogenase (Complex I) that is believed to belong to the minimal assembly required for catalysis. Complex I functions in the transfer of electrons from NADH to the respiratory chain. The immediate electron acceptor for the enzyme is believed to be ubiquinone.</text>
</comment>
<dbReference type="PANTHER" id="PTHR42829:SF2">
    <property type="entry name" value="NADH-UBIQUINONE OXIDOREDUCTASE CHAIN 5"/>
    <property type="match status" value="1"/>
</dbReference>
<dbReference type="PANTHER" id="PTHR42829">
    <property type="entry name" value="NADH-UBIQUINONE OXIDOREDUCTASE CHAIN 5"/>
    <property type="match status" value="1"/>
</dbReference>
<evidence type="ECO:0000256" key="6">
    <source>
        <dbReference type="ARBA" id="ARBA00023136"/>
    </source>
</evidence>
<name>A0A8J5K420_HOMAM</name>
<dbReference type="AlphaFoldDB" id="A0A8J5K420"/>
<evidence type="ECO:0000256" key="9">
    <source>
        <dbReference type="SAM" id="Phobius"/>
    </source>
</evidence>
<dbReference type="GO" id="GO:0003954">
    <property type="term" value="F:NADH dehydrogenase activity"/>
    <property type="evidence" value="ECO:0007669"/>
    <property type="project" value="TreeGrafter"/>
</dbReference>
<evidence type="ECO:0000256" key="5">
    <source>
        <dbReference type="ARBA" id="ARBA00022989"/>
    </source>
</evidence>
<dbReference type="GO" id="GO:0042773">
    <property type="term" value="P:ATP synthesis coupled electron transport"/>
    <property type="evidence" value="ECO:0007669"/>
    <property type="project" value="InterPro"/>
</dbReference>
<dbReference type="EC" id="7.1.1.2" evidence="3"/>
<dbReference type="EMBL" id="JAHLQT010022185">
    <property type="protein sequence ID" value="KAG7166750.1"/>
    <property type="molecule type" value="Genomic_DNA"/>
</dbReference>
<accession>A0A8J5K420</accession>
<evidence type="ECO:0000256" key="1">
    <source>
        <dbReference type="ARBA" id="ARBA00003257"/>
    </source>
</evidence>
<keyword evidence="5 9" id="KW-1133">Transmembrane helix</keyword>
<feature type="transmembrane region" description="Helical" evidence="9">
    <location>
        <begin position="53"/>
        <end position="73"/>
    </location>
</feature>
<evidence type="ECO:0000256" key="3">
    <source>
        <dbReference type="ARBA" id="ARBA00012944"/>
    </source>
</evidence>
<organism evidence="11 12">
    <name type="scientific">Homarus americanus</name>
    <name type="common">American lobster</name>
    <dbReference type="NCBI Taxonomy" id="6706"/>
    <lineage>
        <taxon>Eukaryota</taxon>
        <taxon>Metazoa</taxon>
        <taxon>Ecdysozoa</taxon>
        <taxon>Arthropoda</taxon>
        <taxon>Crustacea</taxon>
        <taxon>Multicrustacea</taxon>
        <taxon>Malacostraca</taxon>
        <taxon>Eumalacostraca</taxon>
        <taxon>Eucarida</taxon>
        <taxon>Decapoda</taxon>
        <taxon>Pleocyemata</taxon>
        <taxon>Astacidea</taxon>
        <taxon>Nephropoidea</taxon>
        <taxon>Nephropidae</taxon>
        <taxon>Homarus</taxon>
    </lineage>
</organism>